<accession>A0A0E9UAL4</accession>
<reference evidence="1" key="2">
    <citation type="journal article" date="2015" name="Fish Shellfish Immunol.">
        <title>Early steps in the European eel (Anguilla anguilla)-Vibrio vulnificus interaction in the gills: Role of the RtxA13 toxin.</title>
        <authorList>
            <person name="Callol A."/>
            <person name="Pajuelo D."/>
            <person name="Ebbesson L."/>
            <person name="Teles M."/>
            <person name="MacKenzie S."/>
            <person name="Amaro C."/>
        </authorList>
    </citation>
    <scope>NUCLEOTIDE SEQUENCE</scope>
</reference>
<dbReference type="EMBL" id="GBXM01045701">
    <property type="protein sequence ID" value="JAH62876.1"/>
    <property type="molecule type" value="Transcribed_RNA"/>
</dbReference>
<sequence>MSNTVSNIQLTRFCFIYLFIF</sequence>
<reference evidence="1" key="1">
    <citation type="submission" date="2014-11" db="EMBL/GenBank/DDBJ databases">
        <authorList>
            <person name="Amaro Gonzalez C."/>
        </authorList>
    </citation>
    <scope>NUCLEOTIDE SEQUENCE</scope>
</reference>
<name>A0A0E9UAL4_ANGAN</name>
<proteinExistence type="predicted"/>
<dbReference type="AlphaFoldDB" id="A0A0E9UAL4"/>
<evidence type="ECO:0000313" key="1">
    <source>
        <dbReference type="EMBL" id="JAH62876.1"/>
    </source>
</evidence>
<protein>
    <submittedName>
        <fullName evidence="1">Uncharacterized protein</fullName>
    </submittedName>
</protein>
<organism evidence="1">
    <name type="scientific">Anguilla anguilla</name>
    <name type="common">European freshwater eel</name>
    <name type="synonym">Muraena anguilla</name>
    <dbReference type="NCBI Taxonomy" id="7936"/>
    <lineage>
        <taxon>Eukaryota</taxon>
        <taxon>Metazoa</taxon>
        <taxon>Chordata</taxon>
        <taxon>Craniata</taxon>
        <taxon>Vertebrata</taxon>
        <taxon>Euteleostomi</taxon>
        <taxon>Actinopterygii</taxon>
        <taxon>Neopterygii</taxon>
        <taxon>Teleostei</taxon>
        <taxon>Anguilliformes</taxon>
        <taxon>Anguillidae</taxon>
        <taxon>Anguilla</taxon>
    </lineage>
</organism>